<dbReference type="InterPro" id="IPR002401">
    <property type="entry name" value="Cyt_P450_E_grp-I"/>
</dbReference>
<reference evidence="8" key="1">
    <citation type="submission" date="2023-07" db="EMBL/GenBank/DDBJ databases">
        <title>A chromosome-level genome assembly of Lolium multiflorum.</title>
        <authorList>
            <person name="Chen Y."/>
            <person name="Copetti D."/>
            <person name="Kolliker R."/>
            <person name="Studer B."/>
        </authorList>
    </citation>
    <scope>NUCLEOTIDE SEQUENCE</scope>
    <source>
        <strain evidence="8">02402/16</strain>
        <tissue evidence="8">Leaf</tissue>
    </source>
</reference>
<name>A0AAD8WY70_LOLMU</name>
<dbReference type="GO" id="GO:0005506">
    <property type="term" value="F:iron ion binding"/>
    <property type="evidence" value="ECO:0007669"/>
    <property type="project" value="InterPro"/>
</dbReference>
<organism evidence="8 9">
    <name type="scientific">Lolium multiflorum</name>
    <name type="common">Italian ryegrass</name>
    <name type="synonym">Lolium perenne subsp. multiflorum</name>
    <dbReference type="NCBI Taxonomy" id="4521"/>
    <lineage>
        <taxon>Eukaryota</taxon>
        <taxon>Viridiplantae</taxon>
        <taxon>Streptophyta</taxon>
        <taxon>Embryophyta</taxon>
        <taxon>Tracheophyta</taxon>
        <taxon>Spermatophyta</taxon>
        <taxon>Magnoliopsida</taxon>
        <taxon>Liliopsida</taxon>
        <taxon>Poales</taxon>
        <taxon>Poaceae</taxon>
        <taxon>BOP clade</taxon>
        <taxon>Pooideae</taxon>
        <taxon>Poodae</taxon>
        <taxon>Poeae</taxon>
        <taxon>Poeae Chloroplast Group 2 (Poeae type)</taxon>
        <taxon>Loliodinae</taxon>
        <taxon>Loliinae</taxon>
        <taxon>Lolium</taxon>
    </lineage>
</organism>
<dbReference type="AlphaFoldDB" id="A0AAD8WY70"/>
<keyword evidence="2" id="KW-0349">Heme</keyword>
<keyword evidence="4" id="KW-0479">Metal-binding</keyword>
<evidence type="ECO:0000313" key="8">
    <source>
        <dbReference type="EMBL" id="KAK1685397.1"/>
    </source>
</evidence>
<proteinExistence type="inferred from homology"/>
<keyword evidence="9" id="KW-1185">Reference proteome</keyword>
<keyword evidence="5" id="KW-0472">Membrane</keyword>
<dbReference type="PANTHER" id="PTHR47955">
    <property type="entry name" value="CYTOCHROME P450 FAMILY 71 PROTEIN"/>
    <property type="match status" value="1"/>
</dbReference>
<dbReference type="GO" id="GO:0016705">
    <property type="term" value="F:oxidoreductase activity, acting on paired donors, with incorporation or reduction of molecular oxygen"/>
    <property type="evidence" value="ECO:0007669"/>
    <property type="project" value="InterPro"/>
</dbReference>
<sequence length="185" mass="20307">MPEQIPLLMSERSYRALCTLYVATMLVKDHSCLLLFAPVEDAQVKSSHHHGAKHSHPNHPLPRLAHDPCSRRLPLIGNLLHLLTPEPQVVLRDLAKKHGPVMCLQLGQVDAFIISSPAAAQEVLRDNNVNFASRSSILALEVSCYGNLDIAFSVLTIRRVLEDAGQALYNEASERAEGEAVGHQG</sequence>
<evidence type="ECO:0000256" key="1">
    <source>
        <dbReference type="ARBA" id="ARBA00010617"/>
    </source>
</evidence>
<dbReference type="InterPro" id="IPR036396">
    <property type="entry name" value="Cyt_P450_sf"/>
</dbReference>
<dbReference type="GO" id="GO:0020037">
    <property type="term" value="F:heme binding"/>
    <property type="evidence" value="ECO:0007669"/>
    <property type="project" value="InterPro"/>
</dbReference>
<dbReference type="Proteomes" id="UP001231189">
    <property type="component" value="Unassembled WGS sequence"/>
</dbReference>
<dbReference type="Pfam" id="PF00067">
    <property type="entry name" value="p450"/>
    <property type="match status" value="1"/>
</dbReference>
<comment type="similarity">
    <text evidence="1">Belongs to the cytochrome P450 family.</text>
</comment>
<dbReference type="InterPro" id="IPR001128">
    <property type="entry name" value="Cyt_P450"/>
</dbReference>
<protein>
    <submittedName>
        <fullName evidence="8">Uncharacterized protein</fullName>
    </submittedName>
</protein>
<evidence type="ECO:0000256" key="5">
    <source>
        <dbReference type="ARBA" id="ARBA00022989"/>
    </source>
</evidence>
<dbReference type="GO" id="GO:0004497">
    <property type="term" value="F:monooxygenase activity"/>
    <property type="evidence" value="ECO:0007669"/>
    <property type="project" value="InterPro"/>
</dbReference>
<evidence type="ECO:0000256" key="7">
    <source>
        <dbReference type="ARBA" id="ARBA00023004"/>
    </source>
</evidence>
<keyword evidence="7" id="KW-0408">Iron</keyword>
<accession>A0AAD8WY70</accession>
<evidence type="ECO:0000256" key="6">
    <source>
        <dbReference type="ARBA" id="ARBA00023002"/>
    </source>
</evidence>
<keyword evidence="6" id="KW-0560">Oxidoreductase</keyword>
<evidence type="ECO:0000256" key="2">
    <source>
        <dbReference type="ARBA" id="ARBA00022617"/>
    </source>
</evidence>
<dbReference type="Gene3D" id="1.10.630.10">
    <property type="entry name" value="Cytochrome P450"/>
    <property type="match status" value="1"/>
</dbReference>
<dbReference type="PANTHER" id="PTHR47955:SF8">
    <property type="entry name" value="CYTOCHROME P450 71D11-LIKE"/>
    <property type="match status" value="1"/>
</dbReference>
<dbReference type="PRINTS" id="PR00463">
    <property type="entry name" value="EP450I"/>
</dbReference>
<evidence type="ECO:0000313" key="9">
    <source>
        <dbReference type="Proteomes" id="UP001231189"/>
    </source>
</evidence>
<keyword evidence="5" id="KW-1133">Transmembrane helix</keyword>
<comment type="caution">
    <text evidence="8">The sequence shown here is derived from an EMBL/GenBank/DDBJ whole genome shotgun (WGS) entry which is preliminary data.</text>
</comment>
<dbReference type="EMBL" id="JAUUTY010000002">
    <property type="protein sequence ID" value="KAK1685397.1"/>
    <property type="molecule type" value="Genomic_DNA"/>
</dbReference>
<evidence type="ECO:0000256" key="4">
    <source>
        <dbReference type="ARBA" id="ARBA00022723"/>
    </source>
</evidence>
<keyword evidence="3" id="KW-0812">Transmembrane</keyword>
<gene>
    <name evidence="8" type="ORF">QYE76_046245</name>
</gene>
<dbReference type="SUPFAM" id="SSF48264">
    <property type="entry name" value="Cytochrome P450"/>
    <property type="match status" value="1"/>
</dbReference>
<evidence type="ECO:0000256" key="3">
    <source>
        <dbReference type="ARBA" id="ARBA00022692"/>
    </source>
</evidence>